<sequence length="246" mass="26915">SRSFREPCIYSTSELLGTFFTQLQQGKRVLVEYSHFHRLAAEHAASGTVHQSRSIYRLPLSVKAKKASPPTPETATSKPCPVEATAAMSGSHTVPIPCHLPVCCFPRKPCPDSSPPQLAGQTLRSFKVSSGLSDGVSLVAQPTFGSRKKGKIQDKEEELVIGSRDDEAFTTTVWTVEPDDYLYCTNYTRQKRLSEIGAAAAYLGKGTISLCETRLGFNVPILQMSQAAISHCWEAVSLSQHNLIKE</sequence>
<comment type="caution">
    <text evidence="1">The sequence shown here is derived from an EMBL/GenBank/DDBJ whole genome shotgun (WGS) entry which is preliminary data.</text>
</comment>
<evidence type="ECO:0000313" key="1">
    <source>
        <dbReference type="EMBL" id="TFB00373.1"/>
    </source>
</evidence>
<proteinExistence type="predicted"/>
<dbReference type="Proteomes" id="UP001642720">
    <property type="component" value="Unassembled WGS sequence"/>
</dbReference>
<dbReference type="EMBL" id="PPTA01000011">
    <property type="protein sequence ID" value="TFB00373.1"/>
    <property type="molecule type" value="Genomic_DNA"/>
</dbReference>
<keyword evidence="2" id="KW-1185">Reference proteome</keyword>
<feature type="non-terminal residue" evidence="1">
    <location>
        <position position="1"/>
    </location>
</feature>
<dbReference type="RefSeq" id="XP_073556574.1">
    <property type="nucleotide sequence ID" value="XM_073704968.1"/>
</dbReference>
<protein>
    <submittedName>
        <fullName evidence="1">Uncharacterized protein</fullName>
    </submittedName>
</protein>
<accession>A0ABY2GZS0</accession>
<gene>
    <name evidence="1" type="ORF">CCMA1212_007807</name>
</gene>
<reference evidence="1 2" key="1">
    <citation type="submission" date="2018-01" db="EMBL/GenBank/DDBJ databases">
        <title>Genome characterization of the sugarcane-associated fungus Trichoderma ghanense CCMA-1212 and their application in lignocelulose bioconversion.</title>
        <authorList>
            <person name="Steindorff A.S."/>
            <person name="Mendes T.D."/>
            <person name="Vilela E.S.D."/>
            <person name="Rodrigues D.S."/>
            <person name="Formighieri E.F."/>
            <person name="Melo I.S."/>
            <person name="Favaro L.C.L."/>
        </authorList>
    </citation>
    <scope>NUCLEOTIDE SEQUENCE [LARGE SCALE GENOMIC DNA]</scope>
    <source>
        <strain evidence="1 2">CCMA-1212</strain>
    </source>
</reference>
<evidence type="ECO:0000313" key="2">
    <source>
        <dbReference type="Proteomes" id="UP001642720"/>
    </source>
</evidence>
<name>A0ABY2GZS0_9HYPO</name>
<dbReference type="GeneID" id="300579418"/>
<organism evidence="1 2">
    <name type="scientific">Trichoderma ghanense</name>
    <dbReference type="NCBI Taxonomy" id="65468"/>
    <lineage>
        <taxon>Eukaryota</taxon>
        <taxon>Fungi</taxon>
        <taxon>Dikarya</taxon>
        <taxon>Ascomycota</taxon>
        <taxon>Pezizomycotina</taxon>
        <taxon>Sordariomycetes</taxon>
        <taxon>Hypocreomycetidae</taxon>
        <taxon>Hypocreales</taxon>
        <taxon>Hypocreaceae</taxon>
        <taxon>Trichoderma</taxon>
    </lineage>
</organism>